<feature type="region of interest" description="Disordered" evidence="1">
    <location>
        <begin position="35"/>
        <end position="55"/>
    </location>
</feature>
<organism evidence="2 3">
    <name type="scientific">Venturia inaequalis</name>
    <name type="common">Apple scab fungus</name>
    <dbReference type="NCBI Taxonomy" id="5025"/>
    <lineage>
        <taxon>Eukaryota</taxon>
        <taxon>Fungi</taxon>
        <taxon>Dikarya</taxon>
        <taxon>Ascomycota</taxon>
        <taxon>Pezizomycotina</taxon>
        <taxon>Dothideomycetes</taxon>
        <taxon>Pleosporomycetidae</taxon>
        <taxon>Venturiales</taxon>
        <taxon>Venturiaceae</taxon>
        <taxon>Venturia</taxon>
    </lineage>
</organism>
<sequence length="104" mass="11774">MSSGYDRYTCCYYQQSGQHGFVEVNGNACTTCLSQGKGHQGTSMSLQDKPKTKRGRFEMASSPLNWAEDQSWETAGLKFKEGPFIGEREVAYSPRRSDHRARRL</sequence>
<proteinExistence type="predicted"/>
<dbReference type="AlphaFoldDB" id="A0A8H3YRU8"/>
<dbReference type="Proteomes" id="UP000447873">
    <property type="component" value="Unassembled WGS sequence"/>
</dbReference>
<gene>
    <name evidence="2" type="ORF">EG328_008386</name>
</gene>
<comment type="caution">
    <text evidence="2">The sequence shown here is derived from an EMBL/GenBank/DDBJ whole genome shotgun (WGS) entry which is preliminary data.</text>
</comment>
<evidence type="ECO:0000313" key="3">
    <source>
        <dbReference type="Proteomes" id="UP000447873"/>
    </source>
</evidence>
<dbReference type="EMBL" id="WNWS01000471">
    <property type="protein sequence ID" value="KAE9967181.1"/>
    <property type="molecule type" value="Genomic_DNA"/>
</dbReference>
<evidence type="ECO:0000313" key="2">
    <source>
        <dbReference type="EMBL" id="KAE9967181.1"/>
    </source>
</evidence>
<protein>
    <submittedName>
        <fullName evidence="2">Uncharacterized protein</fullName>
    </submittedName>
</protein>
<accession>A0A8H3YRU8</accession>
<reference evidence="2 3" key="1">
    <citation type="submission" date="2018-12" db="EMBL/GenBank/DDBJ databases">
        <title>Venturia inaequalis Genome Resource.</title>
        <authorList>
            <person name="Lichtner F.J."/>
        </authorList>
    </citation>
    <scope>NUCLEOTIDE SEQUENCE [LARGE SCALE GENOMIC DNA]</scope>
    <source>
        <strain evidence="2 3">120213</strain>
    </source>
</reference>
<name>A0A8H3YRU8_VENIN</name>
<evidence type="ECO:0000256" key="1">
    <source>
        <dbReference type="SAM" id="MobiDB-lite"/>
    </source>
</evidence>